<reference evidence="1" key="1">
    <citation type="journal article" date="2020" name="Stud. Mycol.">
        <title>101 Dothideomycetes genomes: a test case for predicting lifestyles and emergence of pathogens.</title>
        <authorList>
            <person name="Haridas S."/>
            <person name="Albert R."/>
            <person name="Binder M."/>
            <person name="Bloem J."/>
            <person name="Labutti K."/>
            <person name="Salamov A."/>
            <person name="Andreopoulos B."/>
            <person name="Baker S."/>
            <person name="Barry K."/>
            <person name="Bills G."/>
            <person name="Bluhm B."/>
            <person name="Cannon C."/>
            <person name="Castanera R."/>
            <person name="Culley D."/>
            <person name="Daum C."/>
            <person name="Ezra D."/>
            <person name="Gonzalez J."/>
            <person name="Henrissat B."/>
            <person name="Kuo A."/>
            <person name="Liang C."/>
            <person name="Lipzen A."/>
            <person name="Lutzoni F."/>
            <person name="Magnuson J."/>
            <person name="Mondo S."/>
            <person name="Nolan M."/>
            <person name="Ohm R."/>
            <person name="Pangilinan J."/>
            <person name="Park H.-J."/>
            <person name="Ramirez L."/>
            <person name="Alfaro M."/>
            <person name="Sun H."/>
            <person name="Tritt A."/>
            <person name="Yoshinaga Y."/>
            <person name="Zwiers L.-H."/>
            <person name="Turgeon B."/>
            <person name="Goodwin S."/>
            <person name="Spatafora J."/>
            <person name="Crous P."/>
            <person name="Grigoriev I."/>
        </authorList>
    </citation>
    <scope>NUCLEOTIDE SEQUENCE</scope>
    <source>
        <strain evidence="1">ATCC 200398</strain>
    </source>
</reference>
<comment type="caution">
    <text evidence="1">The sequence shown here is derived from an EMBL/GenBank/DDBJ whole genome shotgun (WGS) entry which is preliminary data.</text>
</comment>
<gene>
    <name evidence="1" type="ORF">BDR25DRAFT_158705</name>
</gene>
<evidence type="ECO:0000313" key="2">
    <source>
        <dbReference type="Proteomes" id="UP000799755"/>
    </source>
</evidence>
<proteinExistence type="predicted"/>
<keyword evidence="2" id="KW-1185">Reference proteome</keyword>
<accession>A0ACB6QLF7</accession>
<feature type="non-terminal residue" evidence="1">
    <location>
        <position position="1"/>
    </location>
</feature>
<name>A0ACB6QLF7_9PLEO</name>
<evidence type="ECO:0000313" key="1">
    <source>
        <dbReference type="EMBL" id="KAF2467761.1"/>
    </source>
</evidence>
<protein>
    <submittedName>
        <fullName evidence="1">Uncharacterized protein</fullName>
    </submittedName>
</protein>
<feature type="non-terminal residue" evidence="1">
    <location>
        <position position="1345"/>
    </location>
</feature>
<dbReference type="EMBL" id="MU003518">
    <property type="protein sequence ID" value="KAF2467761.1"/>
    <property type="molecule type" value="Genomic_DNA"/>
</dbReference>
<sequence length="1345" mass="150674">VPVKLDAFVFNEDVCNGGKYDSKIAPLTQPNYTFLRLDRSWIQHDVLAHADLHVTTPAECNSRYTDLGTHLPRKNREGVYLHWMIPRPYRTGSAATEAAASPPAQRTEPLTTQQPAQRPENRPNLNLDSSAGKFQEAPARWLVVRKINNRASLIPANAPVPDVEFWVIESDRRRSLDELGFDVDLQVDVSPFIYAEKKGDAYKADISEQAEIFIGCKQRAADWTGDQEGVKKPRVLLNLLNSSNQLFADYQPHNGNVFSMLDDFAYIDPTDKTKKRLQAADVSYYVLGWHSPEQKSLLSGLKGTRRAEISKLGMALVNDNDSDQGEWLKSTSDADLICHGAMYDVQWNATGKPKTPGDFFGNFLADNHPVAVGTTPMDALLAYVHIHKDLDIGEPKELERRIDAFQKLLQARDDGVEAQREAADLLVSWNFQHENGGKRYFLSGTSSADGAKPTKPDEKDVTALLALNQTQLLLDVCERYKRQVQWSLFSQWWIYNSSSAEARDSDDTYKIRICQLMQTANKLDLKIGDLKADVDSKTKKLALAKAGVRTAFSQQRDPTLLVGGVRSGWPHDYLEALQVRIESQVIQGGANPILDDTILAKLPHKLKTAAEALLKEFIVLSPEASPPTLTKPQVTPLYHDTVLNYHNIPDPSKPERLWRDRWENRQPWFPLFLEWEAEYTHVEFQHWNLEERATDKSAPKKLRYSIDNARPVQQVAKEDGKDGKPDTRTVSGRVLVLPQPNLSLKSKLEQVFSSTPKEILDDTGIDDIERKELVAKLDELAFLSAPLSGFINHLITRFQGSHIKPNIRPPGEITRPIDKATKPSAGFTSQVLSFIDDATDLTPYGTSVDSNKSYSPFKPATHGQFRFTKLNIIDKFGQAIHAIDPTPYRAGPLPLYVTVSEFLQPQSLVDDKYTANTVVLDKPGFCQYAQLPPQINQLCRLNTAFLNLNEEAPYWTPANEWDNPIWGWVLINYANLGVQLFLPDGTFFREVRFGGPDGTQASPPFLPFGHDDTTVIGKGVKQLQALVDQFKAGPYLQAFVDMITEALQNSPAAPTAYAEFLNSVVSKPFALVNIGMSLESALDEQTNQSVLNPKNGPSKPGTDSGDKIYEFKVKVGDAERLFDGLVGYYNTSITPGATPVIDLTAINTFFTKTKDNIKSDPRLNITTESFPTLSAFWIDPTDLESATYEEQRNLEYSKHAFVALVNPFTPVHVYSSILPIQSLSLPSWTWQDALNKMTAFFTMGPLIIPTNVPTYDKSHQLASDKKLTDKEALYPKVTVPIPTVDLADWAWLQPYISETAKTADERTCMALGIAKVDERPRFEPGPYTALEGFLQMRRPIVRPDE</sequence>
<organism evidence="1 2">
    <name type="scientific">Lindgomyces ingoldianus</name>
    <dbReference type="NCBI Taxonomy" id="673940"/>
    <lineage>
        <taxon>Eukaryota</taxon>
        <taxon>Fungi</taxon>
        <taxon>Dikarya</taxon>
        <taxon>Ascomycota</taxon>
        <taxon>Pezizomycotina</taxon>
        <taxon>Dothideomycetes</taxon>
        <taxon>Pleosporomycetidae</taxon>
        <taxon>Pleosporales</taxon>
        <taxon>Lindgomycetaceae</taxon>
        <taxon>Lindgomyces</taxon>
    </lineage>
</organism>
<dbReference type="Proteomes" id="UP000799755">
    <property type="component" value="Unassembled WGS sequence"/>
</dbReference>